<dbReference type="SUPFAM" id="SSF103473">
    <property type="entry name" value="MFS general substrate transporter"/>
    <property type="match status" value="1"/>
</dbReference>
<dbReference type="NCBIfam" id="TIGR00879">
    <property type="entry name" value="SP"/>
    <property type="match status" value="1"/>
</dbReference>
<dbReference type="Pfam" id="PF00083">
    <property type="entry name" value="Sugar_tr"/>
    <property type="match status" value="1"/>
</dbReference>
<accession>A0A9N9UAH6</accession>
<dbReference type="InterPro" id="IPR005828">
    <property type="entry name" value="MFS_sugar_transport-like"/>
</dbReference>
<feature type="transmembrane region" description="Helical" evidence="8">
    <location>
        <begin position="126"/>
        <end position="144"/>
    </location>
</feature>
<dbReference type="OrthoDB" id="6133115at2759"/>
<organism evidence="10 11">
    <name type="scientific">Clonostachys byssicola</name>
    <dbReference type="NCBI Taxonomy" id="160290"/>
    <lineage>
        <taxon>Eukaryota</taxon>
        <taxon>Fungi</taxon>
        <taxon>Dikarya</taxon>
        <taxon>Ascomycota</taxon>
        <taxon>Pezizomycotina</taxon>
        <taxon>Sordariomycetes</taxon>
        <taxon>Hypocreomycetidae</taxon>
        <taxon>Hypocreales</taxon>
        <taxon>Bionectriaceae</taxon>
        <taxon>Clonostachys</taxon>
    </lineage>
</organism>
<dbReference type="GO" id="GO:0016020">
    <property type="term" value="C:membrane"/>
    <property type="evidence" value="ECO:0007669"/>
    <property type="project" value="UniProtKB-SubCell"/>
</dbReference>
<keyword evidence="4 8" id="KW-0812">Transmembrane</keyword>
<reference evidence="10" key="1">
    <citation type="submission" date="2021-10" db="EMBL/GenBank/DDBJ databases">
        <authorList>
            <person name="Piombo E."/>
        </authorList>
    </citation>
    <scope>NUCLEOTIDE SEQUENCE</scope>
</reference>
<feature type="transmembrane region" description="Helical" evidence="8">
    <location>
        <begin position="156"/>
        <end position="179"/>
    </location>
</feature>
<sequence length="534" mass="59220">MGAKTETELAVGAELAAMLPADAKPWYRTKHLVLLNLTLLVPLLSAASIGFDGKSTPSNPPKRDRNLTDESTGAMMNGLQTLGQWRAYFDNPSAPLLGAMNAIFPVGKVLGLFPATWICDRYGRKLSMWIGLFFLIGAAGLQAGSVNLAMFLVSRLILGAATAFVAQPAPILVAELAYPTHRAKATGMYQTFFYVGAIFAAWSTYGTFRLDNSWSWRIPSLLQSFLPLLQLLFFVFVPESPRWLVANGKQSQARDILVRWHAGGDQESPLVDYEIQQIEQSVQQQAAMQSETSYLDLIRTPANRKRTLIAAIVGFFAQWNGAAVVSYYLTLVLNTIGITKTSDQTLINGLLQVFNWLAAVFAGALMIDRLGRRTLFLTSVAGMLVCYIIWTALTAYFTTTLNTTAGNAVVAFIFIYYFFYDIAWAPLLLAYPVEIFDYRLRARGVTVTYASTFIGLIISQLVNPVAMKAIGWKFYIVFCCILSVLFVVIYFLFPETKGRSLEQVAEIFDGKNDSLEEKTKDGKTDVVEIEKRLG</sequence>
<comment type="similarity">
    <text evidence="2 7">Belongs to the major facilitator superfamily. Sugar transporter (TC 2.A.1.1) family.</text>
</comment>
<feature type="transmembrane region" description="Helical" evidence="8">
    <location>
        <begin position="409"/>
        <end position="430"/>
    </location>
</feature>
<protein>
    <recommendedName>
        <fullName evidence="9">Major facilitator superfamily (MFS) profile domain-containing protein</fullName>
    </recommendedName>
</protein>
<evidence type="ECO:0000256" key="8">
    <source>
        <dbReference type="SAM" id="Phobius"/>
    </source>
</evidence>
<comment type="caution">
    <text evidence="10">The sequence shown here is derived from an EMBL/GenBank/DDBJ whole genome shotgun (WGS) entry which is preliminary data.</text>
</comment>
<keyword evidence="5 8" id="KW-1133">Transmembrane helix</keyword>
<dbReference type="GO" id="GO:0005351">
    <property type="term" value="F:carbohydrate:proton symporter activity"/>
    <property type="evidence" value="ECO:0007669"/>
    <property type="project" value="TreeGrafter"/>
</dbReference>
<name>A0A9N9UAH6_9HYPO</name>
<dbReference type="PANTHER" id="PTHR48022">
    <property type="entry name" value="PLASTIDIC GLUCOSE TRANSPORTER 4"/>
    <property type="match status" value="1"/>
</dbReference>
<proteinExistence type="inferred from homology"/>
<keyword evidence="3 7" id="KW-0813">Transport</keyword>
<feature type="transmembrane region" description="Helical" evidence="8">
    <location>
        <begin position="474"/>
        <end position="493"/>
    </location>
</feature>
<dbReference type="EMBL" id="CABFNO020001350">
    <property type="protein sequence ID" value="CAG9983005.1"/>
    <property type="molecule type" value="Genomic_DNA"/>
</dbReference>
<feature type="transmembrane region" description="Helical" evidence="8">
    <location>
        <begin position="96"/>
        <end position="119"/>
    </location>
</feature>
<dbReference type="InterPro" id="IPR005829">
    <property type="entry name" value="Sugar_transporter_CS"/>
</dbReference>
<dbReference type="InterPro" id="IPR003663">
    <property type="entry name" value="Sugar/inositol_transpt"/>
</dbReference>
<dbReference type="InterPro" id="IPR050360">
    <property type="entry name" value="MFS_Sugar_Transporters"/>
</dbReference>
<evidence type="ECO:0000256" key="7">
    <source>
        <dbReference type="RuleBase" id="RU003346"/>
    </source>
</evidence>
<feature type="transmembrane region" description="Helical" evidence="8">
    <location>
        <begin position="349"/>
        <end position="367"/>
    </location>
</feature>
<evidence type="ECO:0000256" key="6">
    <source>
        <dbReference type="ARBA" id="ARBA00023136"/>
    </source>
</evidence>
<dbReference type="PANTHER" id="PTHR48022:SF3">
    <property type="entry name" value="HEXOSE TRANSPORTER PROTEIN (AFU_ORTHOLOGUE AFUA_8G04480)-RELATED"/>
    <property type="match status" value="1"/>
</dbReference>
<dbReference type="FunFam" id="1.20.1250.20:FF:000134">
    <property type="entry name" value="MFS sugar transporter protein"/>
    <property type="match status" value="1"/>
</dbReference>
<dbReference type="Proteomes" id="UP000754883">
    <property type="component" value="Unassembled WGS sequence"/>
</dbReference>
<evidence type="ECO:0000256" key="1">
    <source>
        <dbReference type="ARBA" id="ARBA00004141"/>
    </source>
</evidence>
<evidence type="ECO:0000313" key="11">
    <source>
        <dbReference type="Proteomes" id="UP000754883"/>
    </source>
</evidence>
<evidence type="ECO:0000256" key="3">
    <source>
        <dbReference type="ARBA" id="ARBA00022448"/>
    </source>
</evidence>
<dbReference type="PROSITE" id="PS00216">
    <property type="entry name" value="SUGAR_TRANSPORT_1"/>
    <property type="match status" value="1"/>
</dbReference>
<feature type="transmembrane region" description="Helical" evidence="8">
    <location>
        <begin position="32"/>
        <end position="51"/>
    </location>
</feature>
<keyword evidence="6 8" id="KW-0472">Membrane</keyword>
<evidence type="ECO:0000256" key="4">
    <source>
        <dbReference type="ARBA" id="ARBA00022692"/>
    </source>
</evidence>
<feature type="transmembrane region" description="Helical" evidence="8">
    <location>
        <begin position="191"/>
        <end position="208"/>
    </location>
</feature>
<feature type="domain" description="Major facilitator superfamily (MFS) profile" evidence="9">
    <location>
        <begin position="31"/>
        <end position="497"/>
    </location>
</feature>
<dbReference type="PROSITE" id="PS50850">
    <property type="entry name" value="MFS"/>
    <property type="match status" value="1"/>
</dbReference>
<evidence type="ECO:0000256" key="2">
    <source>
        <dbReference type="ARBA" id="ARBA00010992"/>
    </source>
</evidence>
<evidence type="ECO:0000313" key="10">
    <source>
        <dbReference type="EMBL" id="CAG9983005.1"/>
    </source>
</evidence>
<evidence type="ECO:0000256" key="5">
    <source>
        <dbReference type="ARBA" id="ARBA00022989"/>
    </source>
</evidence>
<feature type="transmembrane region" description="Helical" evidence="8">
    <location>
        <begin position="374"/>
        <end position="397"/>
    </location>
</feature>
<keyword evidence="11" id="KW-1185">Reference proteome</keyword>
<dbReference type="Gene3D" id="1.20.1250.20">
    <property type="entry name" value="MFS general substrate transporter like domains"/>
    <property type="match status" value="1"/>
</dbReference>
<dbReference type="InterPro" id="IPR020846">
    <property type="entry name" value="MFS_dom"/>
</dbReference>
<evidence type="ECO:0000259" key="9">
    <source>
        <dbReference type="PROSITE" id="PS50850"/>
    </source>
</evidence>
<feature type="transmembrane region" description="Helical" evidence="8">
    <location>
        <begin position="308"/>
        <end position="329"/>
    </location>
</feature>
<dbReference type="AlphaFoldDB" id="A0A9N9UAH6"/>
<comment type="subcellular location">
    <subcellularLocation>
        <location evidence="1">Membrane</location>
        <topology evidence="1">Multi-pass membrane protein</topology>
    </subcellularLocation>
</comment>
<feature type="transmembrane region" description="Helical" evidence="8">
    <location>
        <begin position="214"/>
        <end position="237"/>
    </location>
</feature>
<feature type="transmembrane region" description="Helical" evidence="8">
    <location>
        <begin position="442"/>
        <end position="462"/>
    </location>
</feature>
<gene>
    <name evidence="10" type="ORF">CBYS24578_00011277</name>
</gene>
<dbReference type="InterPro" id="IPR036259">
    <property type="entry name" value="MFS_trans_sf"/>
</dbReference>